<evidence type="ECO:0000313" key="3">
    <source>
        <dbReference type="EMBL" id="KPA83644.1"/>
    </source>
</evidence>
<dbReference type="Proteomes" id="UP000037923">
    <property type="component" value="Unassembled WGS sequence"/>
</dbReference>
<comment type="caution">
    <text evidence="3">The sequence shown here is derived from an EMBL/GenBank/DDBJ whole genome shotgun (WGS) entry which is preliminary data.</text>
</comment>
<dbReference type="SUPFAM" id="SSF57850">
    <property type="entry name" value="RING/U-box"/>
    <property type="match status" value="1"/>
</dbReference>
<reference evidence="3 4" key="1">
    <citation type="submission" date="2015-07" db="EMBL/GenBank/DDBJ databases">
        <title>High-quality genome of monoxenous trypanosomatid Leptomonas pyrrhocoris.</title>
        <authorList>
            <person name="Flegontov P."/>
            <person name="Butenko A."/>
            <person name="Firsov S."/>
            <person name="Vlcek C."/>
            <person name="Logacheva M.D."/>
            <person name="Field M."/>
            <person name="Filatov D."/>
            <person name="Flegontova O."/>
            <person name="Gerasimov E."/>
            <person name="Jackson A.P."/>
            <person name="Kelly S."/>
            <person name="Opperdoes F."/>
            <person name="O'Reilly A."/>
            <person name="Votypka J."/>
            <person name="Yurchenko V."/>
            <person name="Lukes J."/>
        </authorList>
    </citation>
    <scope>NUCLEOTIDE SEQUENCE [LARGE SCALE GENOMIC DNA]</scope>
    <source>
        <strain evidence="3">H10</strain>
    </source>
</reference>
<feature type="compositionally biased region" description="Low complexity" evidence="1">
    <location>
        <begin position="301"/>
        <end position="314"/>
    </location>
</feature>
<keyword evidence="4" id="KW-1185">Reference proteome</keyword>
<dbReference type="SMART" id="SM00504">
    <property type="entry name" value="Ubox"/>
    <property type="match status" value="1"/>
</dbReference>
<dbReference type="AlphaFoldDB" id="A0A0N0VGT1"/>
<dbReference type="PANTHER" id="PTHR46573:SF1">
    <property type="entry name" value="WD REPEAT, SAM AND U-BOX DOMAIN-CONTAINING PROTEIN 1"/>
    <property type="match status" value="1"/>
</dbReference>
<feature type="region of interest" description="Disordered" evidence="1">
    <location>
        <begin position="83"/>
        <end position="103"/>
    </location>
</feature>
<dbReference type="GO" id="GO:0016567">
    <property type="term" value="P:protein ubiquitination"/>
    <property type="evidence" value="ECO:0007669"/>
    <property type="project" value="InterPro"/>
</dbReference>
<dbReference type="OrthoDB" id="273087at2759"/>
<dbReference type="Gene3D" id="3.30.40.10">
    <property type="entry name" value="Zinc/RING finger domain, C3HC4 (zinc finger)"/>
    <property type="match status" value="1"/>
</dbReference>
<dbReference type="GeneID" id="26902207"/>
<organism evidence="3 4">
    <name type="scientific">Leptomonas pyrrhocoris</name>
    <name type="common">Firebug parasite</name>
    <dbReference type="NCBI Taxonomy" id="157538"/>
    <lineage>
        <taxon>Eukaryota</taxon>
        <taxon>Discoba</taxon>
        <taxon>Euglenozoa</taxon>
        <taxon>Kinetoplastea</taxon>
        <taxon>Metakinetoplastina</taxon>
        <taxon>Trypanosomatida</taxon>
        <taxon>Trypanosomatidae</taxon>
        <taxon>Leishmaniinae</taxon>
        <taxon>Leptomonas</taxon>
    </lineage>
</organism>
<dbReference type="OMA" id="KRTLMCD"/>
<protein>
    <recommendedName>
        <fullName evidence="2">U-box domain-containing protein</fullName>
    </recommendedName>
</protein>
<gene>
    <name evidence="3" type="ORF">ABB37_01912</name>
</gene>
<dbReference type="RefSeq" id="XP_015662083.1">
    <property type="nucleotide sequence ID" value="XM_015798605.1"/>
</dbReference>
<name>A0A0N0VGT1_LEPPY</name>
<sequence length="650" mass="69301">MRASLPRRLSAAMTRAGNTVGDELFPVLVWLTVFGATRLAPSLILRLSIAVPQSMDFPPLLRWRRTSSRSGLTADELSARLADTINNSPSRSSDSGSGGGTGGAGAALLSGTSHRIAESLFSLLTYPQRLLTYVLFQRTQRAALQASDTVHRNRPVAVRLLLRLVTSFTATWVHASGHMLYDTLVTYLSTRMSTWSSGGAAGFVLGNGGPGQNTSSVRLSSGWRDLLVASCVSTGINLLLQTFWLEAMTNVGELRTLGRRPASPVADGDAANGFTHTALSTLLRLGRKDTLFRLGRMALRSPEPAHTPPTAASSPTPPPPAVSTPAASAHGPARAPQPARVFLCGGNAFVFALSGFRFAFYADFQQLTTSAANCLTDALDLLLRQANQRAAAQRYHGSSGATAMGEGHTWRPPVSLQAQGLASSSDVVLSPASSMQLLPIYVANFVVGAGAGLLWREQRLVIAAGRKIPLVRNVLEVLLPLPPPPLRLPEALQELSPECHILLIYVSGATEVVGEDRAAPLVKRDGAVETTNATAAASASPSVQGPQDGGAAYYADAPPPSSALPVCVRARIVVAQDLFCPIKRTLMCDPVQTVDDFTYDRDGIEQWLRAHDTAPLTNLHLESVAVRVNWAARRQVEELMAQYAAATEMR</sequence>
<feature type="region of interest" description="Disordered" evidence="1">
    <location>
        <begin position="533"/>
        <end position="554"/>
    </location>
</feature>
<evidence type="ECO:0000313" key="4">
    <source>
        <dbReference type="Proteomes" id="UP000037923"/>
    </source>
</evidence>
<dbReference type="EMBL" id="LGTL01000003">
    <property type="protein sequence ID" value="KPA83644.1"/>
    <property type="molecule type" value="Genomic_DNA"/>
</dbReference>
<dbReference type="PANTHER" id="PTHR46573">
    <property type="entry name" value="WD REPEAT, SAM AND U-BOX DOMAIN-CONTAINING PROTEIN 1"/>
    <property type="match status" value="1"/>
</dbReference>
<feature type="domain" description="U-box" evidence="2">
    <location>
        <begin position="573"/>
        <end position="646"/>
    </location>
</feature>
<dbReference type="InterPro" id="IPR013083">
    <property type="entry name" value="Znf_RING/FYVE/PHD"/>
</dbReference>
<dbReference type="InterPro" id="IPR003613">
    <property type="entry name" value="Ubox_domain"/>
</dbReference>
<accession>A0A0N0VGT1</accession>
<proteinExistence type="predicted"/>
<dbReference type="PROSITE" id="PS51698">
    <property type="entry name" value="U_BOX"/>
    <property type="match status" value="1"/>
</dbReference>
<feature type="region of interest" description="Disordered" evidence="1">
    <location>
        <begin position="300"/>
        <end position="333"/>
    </location>
</feature>
<dbReference type="GO" id="GO:0004842">
    <property type="term" value="F:ubiquitin-protein transferase activity"/>
    <property type="evidence" value="ECO:0007669"/>
    <property type="project" value="InterPro"/>
</dbReference>
<dbReference type="VEuPathDB" id="TriTrypDB:LpyrH10_03_0630"/>
<evidence type="ECO:0000259" key="2">
    <source>
        <dbReference type="PROSITE" id="PS51698"/>
    </source>
</evidence>
<dbReference type="InterPro" id="IPR052085">
    <property type="entry name" value="WD-SAM-U-box"/>
</dbReference>
<evidence type="ECO:0000256" key="1">
    <source>
        <dbReference type="SAM" id="MobiDB-lite"/>
    </source>
</evidence>
<dbReference type="CDD" id="cd16655">
    <property type="entry name" value="RING-Ubox_WDSUB1-like"/>
    <property type="match status" value="1"/>
</dbReference>
<dbReference type="Pfam" id="PF04564">
    <property type="entry name" value="U-box"/>
    <property type="match status" value="1"/>
</dbReference>